<keyword evidence="3" id="KW-0378">Hydrolase</keyword>
<dbReference type="RefSeq" id="WP_186887473.1">
    <property type="nucleotide sequence ID" value="NZ_JACONZ010000002.1"/>
</dbReference>
<keyword evidence="1" id="KW-0812">Transmembrane</keyword>
<feature type="transmembrane region" description="Helical" evidence="1">
    <location>
        <begin position="223"/>
        <end position="239"/>
    </location>
</feature>
<evidence type="ECO:0000313" key="4">
    <source>
        <dbReference type="Proteomes" id="UP000659630"/>
    </source>
</evidence>
<feature type="transmembrane region" description="Helical" evidence="1">
    <location>
        <begin position="142"/>
        <end position="160"/>
    </location>
</feature>
<evidence type="ECO:0000256" key="1">
    <source>
        <dbReference type="SAM" id="Phobius"/>
    </source>
</evidence>
<gene>
    <name evidence="3" type="ORF">H8S23_06260</name>
</gene>
<feature type="domain" description="CAAX prenyl protease 2/Lysostaphin resistance protein A-like" evidence="2">
    <location>
        <begin position="146"/>
        <end position="231"/>
    </location>
</feature>
<evidence type="ECO:0000313" key="3">
    <source>
        <dbReference type="EMBL" id="MBC5581104.1"/>
    </source>
</evidence>
<keyword evidence="3" id="KW-0482">Metalloprotease</keyword>
<evidence type="ECO:0000259" key="2">
    <source>
        <dbReference type="Pfam" id="PF02517"/>
    </source>
</evidence>
<protein>
    <submittedName>
        <fullName evidence="3">CPBP family intramembrane metalloprotease</fullName>
    </submittedName>
</protein>
<organism evidence="3 4">
    <name type="scientific">Anaerofilum hominis</name>
    <dbReference type="NCBI Taxonomy" id="2763016"/>
    <lineage>
        <taxon>Bacteria</taxon>
        <taxon>Bacillati</taxon>
        <taxon>Bacillota</taxon>
        <taxon>Clostridia</taxon>
        <taxon>Eubacteriales</taxon>
        <taxon>Oscillospiraceae</taxon>
        <taxon>Anaerofilum</taxon>
    </lineage>
</organism>
<dbReference type="EMBL" id="JACONZ010000002">
    <property type="protein sequence ID" value="MBC5581104.1"/>
    <property type="molecule type" value="Genomic_DNA"/>
</dbReference>
<dbReference type="InterPro" id="IPR003675">
    <property type="entry name" value="Rce1/LyrA-like_dom"/>
</dbReference>
<dbReference type="Proteomes" id="UP000659630">
    <property type="component" value="Unassembled WGS sequence"/>
</dbReference>
<feature type="transmembrane region" description="Helical" evidence="1">
    <location>
        <begin position="172"/>
        <end position="192"/>
    </location>
</feature>
<dbReference type="PANTHER" id="PTHR43592:SF15">
    <property type="entry name" value="CAAX AMINO TERMINAL PROTEASE FAMILY PROTEIN"/>
    <property type="match status" value="1"/>
</dbReference>
<feature type="transmembrane region" description="Helical" evidence="1">
    <location>
        <begin position="198"/>
        <end position="216"/>
    </location>
</feature>
<keyword evidence="1" id="KW-0472">Membrane</keyword>
<comment type="caution">
    <text evidence="3">The sequence shown here is derived from an EMBL/GenBank/DDBJ whole genome shotgun (WGS) entry which is preliminary data.</text>
</comment>
<keyword evidence="3" id="KW-0645">Protease</keyword>
<dbReference type="AlphaFoldDB" id="A0A923I788"/>
<reference evidence="3" key="1">
    <citation type="submission" date="2020-08" db="EMBL/GenBank/DDBJ databases">
        <title>Genome public.</title>
        <authorList>
            <person name="Liu C."/>
            <person name="Sun Q."/>
        </authorList>
    </citation>
    <scope>NUCLEOTIDE SEQUENCE</scope>
    <source>
        <strain evidence="3">BX8</strain>
    </source>
</reference>
<feature type="transmembrane region" description="Helical" evidence="1">
    <location>
        <begin position="55"/>
        <end position="79"/>
    </location>
</feature>
<dbReference type="PANTHER" id="PTHR43592">
    <property type="entry name" value="CAAX AMINO TERMINAL PROTEASE"/>
    <property type="match status" value="1"/>
</dbReference>
<dbReference type="GO" id="GO:0004175">
    <property type="term" value="F:endopeptidase activity"/>
    <property type="evidence" value="ECO:0007669"/>
    <property type="project" value="UniProtKB-ARBA"/>
</dbReference>
<keyword evidence="1" id="KW-1133">Transmembrane helix</keyword>
<proteinExistence type="predicted"/>
<feature type="transmembrane region" description="Helical" evidence="1">
    <location>
        <begin position="12"/>
        <end position="35"/>
    </location>
</feature>
<feature type="transmembrane region" description="Helical" evidence="1">
    <location>
        <begin position="251"/>
        <end position="271"/>
    </location>
</feature>
<accession>A0A923I788</accession>
<dbReference type="Pfam" id="PF02517">
    <property type="entry name" value="Rce1-like"/>
    <property type="match status" value="1"/>
</dbReference>
<sequence>MAEGRPRRDNLYYSANLIGMAVGLYLLLGQLLQAALSAALGANLPGAGAANPAGIPVWAAMLLNCLATCVNLALPLFCLRRWARPLGLPRRPLRPPSRQVALLGIPLFLCYTTLCSALSNLVRILLGFGGYTPPAAVRLPDSAGGLALAFVAICVLPAVLEELFFRGAIQGILAPYGDWFSIIVTSALFALLHSDLSQLPSIFALSLFLGYVAAATKNVGNSILLHFVNNVSSFLLLWSQQQMDGTNAVGLSAILFTLYFGAGLLALAALIRRGGAKKLPCYPTRKNRMGRTERILSAPVFVFMLLILILTAILEYFR</sequence>
<keyword evidence="4" id="KW-1185">Reference proteome</keyword>
<dbReference type="GO" id="GO:0008237">
    <property type="term" value="F:metallopeptidase activity"/>
    <property type="evidence" value="ECO:0007669"/>
    <property type="project" value="UniProtKB-KW"/>
</dbReference>
<dbReference type="GO" id="GO:0080120">
    <property type="term" value="P:CAAX-box protein maturation"/>
    <property type="evidence" value="ECO:0007669"/>
    <property type="project" value="UniProtKB-ARBA"/>
</dbReference>
<name>A0A923I788_9FIRM</name>
<feature type="transmembrane region" description="Helical" evidence="1">
    <location>
        <begin position="100"/>
        <end position="122"/>
    </location>
</feature>
<feature type="transmembrane region" description="Helical" evidence="1">
    <location>
        <begin position="295"/>
        <end position="317"/>
    </location>
</feature>